<dbReference type="PRINTS" id="PR00413">
    <property type="entry name" value="HADHALOGNASE"/>
</dbReference>
<evidence type="ECO:0000313" key="6">
    <source>
        <dbReference type="Proteomes" id="UP000002729"/>
    </source>
</evidence>
<dbReference type="Pfam" id="PF00702">
    <property type="entry name" value="Hydrolase"/>
    <property type="match status" value="1"/>
</dbReference>
<dbReference type="GeneID" id="20221541"/>
<dbReference type="SFLD" id="SFLDS00003">
    <property type="entry name" value="Haloacid_Dehalogenase"/>
    <property type="match status" value="1"/>
</dbReference>
<accession>F0YQI1</accession>
<dbReference type="OMA" id="KVHAAAW"/>
<dbReference type="GO" id="GO:0046872">
    <property type="term" value="F:metal ion binding"/>
    <property type="evidence" value="ECO:0007669"/>
    <property type="project" value="UniProtKB-KW"/>
</dbReference>
<dbReference type="PANTHER" id="PTHR46193">
    <property type="entry name" value="6-PHOSPHOGLUCONATE PHOSPHATASE"/>
    <property type="match status" value="1"/>
</dbReference>
<dbReference type="InterPro" id="IPR023198">
    <property type="entry name" value="PGP-like_dom2"/>
</dbReference>
<keyword evidence="4" id="KW-0119">Carbohydrate metabolism</keyword>
<dbReference type="eggNOG" id="KOG2914">
    <property type="taxonomic scope" value="Eukaryota"/>
</dbReference>
<protein>
    <submittedName>
        <fullName evidence="5">Uncharacterized protein</fullName>
    </submittedName>
</protein>
<dbReference type="GO" id="GO:0003824">
    <property type="term" value="F:catalytic activity"/>
    <property type="evidence" value="ECO:0007669"/>
    <property type="project" value="UniProtKB-ARBA"/>
</dbReference>
<dbReference type="SFLD" id="SFLDG01129">
    <property type="entry name" value="C1.5:_HAD__Beta-PGM__Phosphata"/>
    <property type="match status" value="1"/>
</dbReference>
<name>F0YQI1_AURAN</name>
<dbReference type="RefSeq" id="XP_009042673.1">
    <property type="nucleotide sequence ID" value="XM_009044425.1"/>
</dbReference>
<dbReference type="InterPro" id="IPR051600">
    <property type="entry name" value="Beta-PGM-like"/>
</dbReference>
<comment type="cofactor">
    <cofactor evidence="1">
        <name>Mg(2+)</name>
        <dbReference type="ChEBI" id="CHEBI:18420"/>
    </cofactor>
</comment>
<dbReference type="OrthoDB" id="40579at2759"/>
<dbReference type="InterPro" id="IPR023214">
    <property type="entry name" value="HAD_sf"/>
</dbReference>
<organism evidence="6">
    <name type="scientific">Aureococcus anophagefferens</name>
    <name type="common">Harmful bloom alga</name>
    <dbReference type="NCBI Taxonomy" id="44056"/>
    <lineage>
        <taxon>Eukaryota</taxon>
        <taxon>Sar</taxon>
        <taxon>Stramenopiles</taxon>
        <taxon>Ochrophyta</taxon>
        <taxon>Pelagophyceae</taxon>
        <taxon>Pelagomonadales</taxon>
        <taxon>Pelagomonadaceae</taxon>
        <taxon>Aureococcus</taxon>
    </lineage>
</organism>
<dbReference type="NCBIfam" id="TIGR01509">
    <property type="entry name" value="HAD-SF-IA-v3"/>
    <property type="match status" value="1"/>
</dbReference>
<dbReference type="PANTHER" id="PTHR46193:SF18">
    <property type="entry name" value="HEXITOL PHOSPHATASE B"/>
    <property type="match status" value="1"/>
</dbReference>
<dbReference type="Proteomes" id="UP000002729">
    <property type="component" value="Unassembled WGS sequence"/>
</dbReference>
<dbReference type="InterPro" id="IPR006439">
    <property type="entry name" value="HAD-SF_hydro_IA"/>
</dbReference>
<keyword evidence="6" id="KW-1185">Reference proteome</keyword>
<dbReference type="Gene3D" id="1.10.150.240">
    <property type="entry name" value="Putative phosphatase, domain 2"/>
    <property type="match status" value="1"/>
</dbReference>
<evidence type="ECO:0000313" key="5">
    <source>
        <dbReference type="EMBL" id="EGB02625.1"/>
    </source>
</evidence>
<dbReference type="SUPFAM" id="SSF56784">
    <property type="entry name" value="HAD-like"/>
    <property type="match status" value="1"/>
</dbReference>
<sequence>MVASVAALQPPKALQAILFDIDGTLFDSDPVHLRAFQKILVEEGFNGGVEIDEAFFMKTISGRQNKLICRDIFPEWDEARSEAFSARKEQMFRDMSRGGLAPIDGLIDFMGEIDRCGLRKAAVTNAPRLNAESMLDGIERRGWFDALVIGDECVRAKPDPEPYLVAARALGVEIAQCVVVEDSPSGASAGAAAGAFVVGMLSSQTPEALTAAGCAALVRDYRELGALLALEPAGQASQDSVTQV</sequence>
<evidence type="ECO:0000256" key="4">
    <source>
        <dbReference type="ARBA" id="ARBA00023277"/>
    </source>
</evidence>
<evidence type="ECO:0000256" key="1">
    <source>
        <dbReference type="ARBA" id="ARBA00001946"/>
    </source>
</evidence>
<keyword evidence="2" id="KW-0479">Metal-binding</keyword>
<dbReference type="KEGG" id="aaf:AURANDRAFT_35062"/>
<dbReference type="InterPro" id="IPR036412">
    <property type="entry name" value="HAD-like_sf"/>
</dbReference>
<dbReference type="Gene3D" id="3.40.50.1000">
    <property type="entry name" value="HAD superfamily/HAD-like"/>
    <property type="match status" value="1"/>
</dbReference>
<gene>
    <name evidence="5" type="ORF">AURANDRAFT_35062</name>
</gene>
<dbReference type="AlphaFoldDB" id="F0YQI1"/>
<dbReference type="EMBL" id="GL833399">
    <property type="protein sequence ID" value="EGB02625.1"/>
    <property type="molecule type" value="Genomic_DNA"/>
</dbReference>
<dbReference type="InParanoid" id="F0YQI1"/>
<proteinExistence type="predicted"/>
<evidence type="ECO:0000256" key="2">
    <source>
        <dbReference type="ARBA" id="ARBA00022723"/>
    </source>
</evidence>
<evidence type="ECO:0000256" key="3">
    <source>
        <dbReference type="ARBA" id="ARBA00022842"/>
    </source>
</evidence>
<reference evidence="5 6" key="1">
    <citation type="journal article" date="2011" name="Proc. Natl. Acad. Sci. U.S.A.">
        <title>Niche of harmful alga Aureococcus anophagefferens revealed through ecogenomics.</title>
        <authorList>
            <person name="Gobler C.J."/>
            <person name="Berry D.L."/>
            <person name="Dyhrman S.T."/>
            <person name="Wilhelm S.W."/>
            <person name="Salamov A."/>
            <person name="Lobanov A.V."/>
            <person name="Zhang Y."/>
            <person name="Collier J.L."/>
            <person name="Wurch L.L."/>
            <person name="Kustka A.B."/>
            <person name="Dill B.D."/>
            <person name="Shah M."/>
            <person name="VerBerkmoes N.C."/>
            <person name="Kuo A."/>
            <person name="Terry A."/>
            <person name="Pangilinan J."/>
            <person name="Lindquist E.A."/>
            <person name="Lucas S."/>
            <person name="Paulsen I.T."/>
            <person name="Hattenrath-Lehmann T.K."/>
            <person name="Talmage S.C."/>
            <person name="Walker E.A."/>
            <person name="Koch F."/>
            <person name="Burson A.M."/>
            <person name="Marcoval M.A."/>
            <person name="Tang Y.Z."/>
            <person name="Lecleir G.R."/>
            <person name="Coyne K.J."/>
            <person name="Berg G.M."/>
            <person name="Bertrand E.M."/>
            <person name="Saito M.A."/>
            <person name="Gladyshev V.N."/>
            <person name="Grigoriev I.V."/>
        </authorList>
    </citation>
    <scope>NUCLEOTIDE SEQUENCE [LARGE SCALE GENOMIC DNA]</scope>
    <source>
        <strain evidence="6">CCMP 1984</strain>
    </source>
</reference>
<keyword evidence="3" id="KW-0460">Magnesium</keyword>